<keyword evidence="1" id="KW-0472">Membrane</keyword>
<dbReference type="PANTHER" id="PTHR45138:SF9">
    <property type="entry name" value="DIGUANYLATE CYCLASE DGCM-RELATED"/>
    <property type="match status" value="1"/>
</dbReference>
<evidence type="ECO:0000259" key="2">
    <source>
        <dbReference type="PROSITE" id="PS50887"/>
    </source>
</evidence>
<dbReference type="InterPro" id="IPR029787">
    <property type="entry name" value="Nucleotide_cyclase"/>
</dbReference>
<keyword evidence="1" id="KW-1133">Transmembrane helix</keyword>
<name>A0A8J3Z8I3_9ACTN</name>
<dbReference type="GO" id="GO:1902201">
    <property type="term" value="P:negative regulation of bacterial-type flagellum-dependent cell motility"/>
    <property type="evidence" value="ECO:0007669"/>
    <property type="project" value="TreeGrafter"/>
</dbReference>
<organism evidence="3 4">
    <name type="scientific">Virgisporangium aurantiacum</name>
    <dbReference type="NCBI Taxonomy" id="175570"/>
    <lineage>
        <taxon>Bacteria</taxon>
        <taxon>Bacillati</taxon>
        <taxon>Actinomycetota</taxon>
        <taxon>Actinomycetes</taxon>
        <taxon>Micromonosporales</taxon>
        <taxon>Micromonosporaceae</taxon>
        <taxon>Virgisporangium</taxon>
    </lineage>
</organism>
<dbReference type="Pfam" id="PF00990">
    <property type="entry name" value="GGDEF"/>
    <property type="match status" value="1"/>
</dbReference>
<dbReference type="GO" id="GO:0043709">
    <property type="term" value="P:cell adhesion involved in single-species biofilm formation"/>
    <property type="evidence" value="ECO:0007669"/>
    <property type="project" value="TreeGrafter"/>
</dbReference>
<dbReference type="InterPro" id="IPR050469">
    <property type="entry name" value="Diguanylate_Cyclase"/>
</dbReference>
<protein>
    <recommendedName>
        <fullName evidence="2">GGDEF domain-containing protein</fullName>
    </recommendedName>
</protein>
<dbReference type="NCBIfam" id="TIGR00254">
    <property type="entry name" value="GGDEF"/>
    <property type="match status" value="1"/>
</dbReference>
<feature type="transmembrane region" description="Helical" evidence="1">
    <location>
        <begin position="288"/>
        <end position="306"/>
    </location>
</feature>
<feature type="transmembrane region" description="Helical" evidence="1">
    <location>
        <begin position="35"/>
        <end position="55"/>
    </location>
</feature>
<proteinExistence type="predicted"/>
<evidence type="ECO:0000313" key="3">
    <source>
        <dbReference type="EMBL" id="GIJ59326.1"/>
    </source>
</evidence>
<feature type="transmembrane region" description="Helical" evidence="1">
    <location>
        <begin position="188"/>
        <end position="206"/>
    </location>
</feature>
<feature type="transmembrane region" description="Helical" evidence="1">
    <location>
        <begin position="122"/>
        <end position="142"/>
    </location>
</feature>
<feature type="transmembrane region" description="Helical" evidence="1">
    <location>
        <begin position="90"/>
        <end position="110"/>
    </location>
</feature>
<dbReference type="Gene3D" id="3.30.70.270">
    <property type="match status" value="1"/>
</dbReference>
<dbReference type="Proteomes" id="UP000612585">
    <property type="component" value="Unassembled WGS sequence"/>
</dbReference>
<evidence type="ECO:0000256" key="1">
    <source>
        <dbReference type="SAM" id="Phobius"/>
    </source>
</evidence>
<accession>A0A8J3Z8I3</accession>
<dbReference type="InterPro" id="IPR000160">
    <property type="entry name" value="GGDEF_dom"/>
</dbReference>
<feature type="transmembrane region" description="Helical" evidence="1">
    <location>
        <begin position="12"/>
        <end position="29"/>
    </location>
</feature>
<feature type="transmembrane region" description="Helical" evidence="1">
    <location>
        <begin position="264"/>
        <end position="282"/>
    </location>
</feature>
<dbReference type="GO" id="GO:0052621">
    <property type="term" value="F:diguanylate cyclase activity"/>
    <property type="evidence" value="ECO:0007669"/>
    <property type="project" value="TreeGrafter"/>
</dbReference>
<comment type="caution">
    <text evidence="3">The sequence shown here is derived from an EMBL/GenBank/DDBJ whole genome shotgun (WGS) entry which is preliminary data.</text>
</comment>
<dbReference type="SUPFAM" id="SSF55073">
    <property type="entry name" value="Nucleotide cyclase"/>
    <property type="match status" value="1"/>
</dbReference>
<dbReference type="RefSeq" id="WP_204001259.1">
    <property type="nucleotide sequence ID" value="NZ_BOPG01000045.1"/>
</dbReference>
<feature type="transmembrane region" description="Helical" evidence="1">
    <location>
        <begin position="67"/>
        <end position="84"/>
    </location>
</feature>
<keyword evidence="4" id="KW-1185">Reference proteome</keyword>
<evidence type="ECO:0000313" key="4">
    <source>
        <dbReference type="Proteomes" id="UP000612585"/>
    </source>
</evidence>
<dbReference type="GO" id="GO:0005886">
    <property type="term" value="C:plasma membrane"/>
    <property type="evidence" value="ECO:0007669"/>
    <property type="project" value="TreeGrafter"/>
</dbReference>
<dbReference type="InterPro" id="IPR043128">
    <property type="entry name" value="Rev_trsase/Diguanyl_cyclase"/>
</dbReference>
<dbReference type="CDD" id="cd01949">
    <property type="entry name" value="GGDEF"/>
    <property type="match status" value="1"/>
</dbReference>
<sequence length="492" mass="51562">MADKRLATAFPIGWAVLFWALSVAVLTVPGIPDDLYGPVMSLLYVPVAVLAGMLSRRKRLDTGSRRAWLCLCVGFSSVVIGAAMDNALSAVFAVVGSIGGVVGLLAFPSAGRAAGRRGTRTLDALIAFTGAFMACWTFIVVPRWNELTPSDDRVGQIVVLCLSFTILAVAVGVLVGRPAPHVARTVRTFALGMVVLTGVGFVVDVLRITGPWMPVVLSARGIGCVLFTVAAVDQLAGVRWQEPGEPATSPGPAPRAARLSPATMAPYGFVVIGYLVLIWKTFEGSSGVMLNGLVVLATIATLLVTVRQGSVLVHSARLQAALHFQAHHDELTGAMNRRALFAETNRLAGTPYSALVIDVDHFKGINDTFGHNAGDEALRAIVGVIRGRLRATDLLCRLGGDEFAVVLPGVGTGGAASLAADLQAGCRSSTVSAPVTLSLSIGIAAGHRDPDGLDAVLTRADEALYEAKRAGRGCHRVYPGEPAPMEPLLHTR</sequence>
<dbReference type="SMART" id="SM00267">
    <property type="entry name" value="GGDEF"/>
    <property type="match status" value="1"/>
</dbReference>
<reference evidence="3" key="1">
    <citation type="submission" date="2021-01" db="EMBL/GenBank/DDBJ databases">
        <title>Whole genome shotgun sequence of Virgisporangium aurantiacum NBRC 16421.</title>
        <authorList>
            <person name="Komaki H."/>
            <person name="Tamura T."/>
        </authorList>
    </citation>
    <scope>NUCLEOTIDE SEQUENCE</scope>
    <source>
        <strain evidence="3">NBRC 16421</strain>
    </source>
</reference>
<gene>
    <name evidence="3" type="ORF">Vau01_068420</name>
</gene>
<dbReference type="EMBL" id="BOPG01000045">
    <property type="protein sequence ID" value="GIJ59326.1"/>
    <property type="molecule type" value="Genomic_DNA"/>
</dbReference>
<dbReference type="FunFam" id="3.30.70.270:FF:000001">
    <property type="entry name" value="Diguanylate cyclase domain protein"/>
    <property type="match status" value="1"/>
</dbReference>
<feature type="domain" description="GGDEF" evidence="2">
    <location>
        <begin position="350"/>
        <end position="480"/>
    </location>
</feature>
<keyword evidence="1" id="KW-0812">Transmembrane</keyword>
<dbReference type="PROSITE" id="PS50887">
    <property type="entry name" value="GGDEF"/>
    <property type="match status" value="1"/>
</dbReference>
<feature type="transmembrane region" description="Helical" evidence="1">
    <location>
        <begin position="154"/>
        <end position="176"/>
    </location>
</feature>
<dbReference type="AlphaFoldDB" id="A0A8J3Z8I3"/>
<dbReference type="PANTHER" id="PTHR45138">
    <property type="entry name" value="REGULATORY COMPONENTS OF SENSORY TRANSDUCTION SYSTEM"/>
    <property type="match status" value="1"/>
</dbReference>